<protein>
    <recommendedName>
        <fullName evidence="2">Glycosyltransferase 2-like domain-containing protein</fullName>
    </recommendedName>
</protein>
<evidence type="ECO:0000313" key="3">
    <source>
        <dbReference type="EMBL" id="SVC09383.1"/>
    </source>
</evidence>
<sequence length="287" mass="32823">MKLSILIPVFNEIKCIETFTNRLFNCFQKEQPQYIFIDDGSDDGSKEWLTKNLISRKLSGTVKLIDLPKNKGKGYALRKGLEVARGEHIMLLDSDLEYDPKDCLKMFRIIKSSSNMEVLFGSRYIGGKIKHRKYLLNNIAVKINTFIFNFLFNESITDLHCGTKIISKKLFDKISLSINDFGFEIDLASQIAKTNLKIYQYGISYIGRTVSEGKKITWIDGLLSYYYFFKIRFIDNDIAILVSVIFSSIYMGYIGSHFGMGSGKILVIILFFIFGLFIGLKNKIASS</sequence>
<feature type="transmembrane region" description="Helical" evidence="1">
    <location>
        <begin position="261"/>
        <end position="280"/>
    </location>
</feature>
<keyword evidence="1" id="KW-0472">Membrane</keyword>
<dbReference type="AlphaFoldDB" id="A0A382JE60"/>
<dbReference type="InterPro" id="IPR050256">
    <property type="entry name" value="Glycosyltransferase_2"/>
</dbReference>
<name>A0A382JE60_9ZZZZ</name>
<evidence type="ECO:0000259" key="2">
    <source>
        <dbReference type="Pfam" id="PF00535"/>
    </source>
</evidence>
<gene>
    <name evidence="3" type="ORF">METZ01_LOCUS262237</name>
</gene>
<keyword evidence="1" id="KW-0812">Transmembrane</keyword>
<keyword evidence="1" id="KW-1133">Transmembrane helix</keyword>
<dbReference type="InterPro" id="IPR001173">
    <property type="entry name" value="Glyco_trans_2-like"/>
</dbReference>
<dbReference type="InterPro" id="IPR029044">
    <property type="entry name" value="Nucleotide-diphossugar_trans"/>
</dbReference>
<dbReference type="Gene3D" id="3.90.550.10">
    <property type="entry name" value="Spore Coat Polysaccharide Biosynthesis Protein SpsA, Chain A"/>
    <property type="match status" value="1"/>
</dbReference>
<reference evidence="3" key="1">
    <citation type="submission" date="2018-05" db="EMBL/GenBank/DDBJ databases">
        <authorList>
            <person name="Lanie J.A."/>
            <person name="Ng W.-L."/>
            <person name="Kazmierczak K.M."/>
            <person name="Andrzejewski T.M."/>
            <person name="Davidsen T.M."/>
            <person name="Wayne K.J."/>
            <person name="Tettelin H."/>
            <person name="Glass J.I."/>
            <person name="Rusch D."/>
            <person name="Podicherti R."/>
            <person name="Tsui H.-C.T."/>
            <person name="Winkler M.E."/>
        </authorList>
    </citation>
    <scope>NUCLEOTIDE SEQUENCE</scope>
</reference>
<proteinExistence type="predicted"/>
<dbReference type="PANTHER" id="PTHR48090">
    <property type="entry name" value="UNDECAPRENYL-PHOSPHATE 4-DEOXY-4-FORMAMIDO-L-ARABINOSE TRANSFERASE-RELATED"/>
    <property type="match status" value="1"/>
</dbReference>
<dbReference type="SUPFAM" id="SSF53448">
    <property type="entry name" value="Nucleotide-diphospho-sugar transferases"/>
    <property type="match status" value="1"/>
</dbReference>
<dbReference type="CDD" id="cd04179">
    <property type="entry name" value="DPM_DPG-synthase_like"/>
    <property type="match status" value="1"/>
</dbReference>
<dbReference type="EMBL" id="UINC01073192">
    <property type="protein sequence ID" value="SVC09383.1"/>
    <property type="molecule type" value="Genomic_DNA"/>
</dbReference>
<accession>A0A382JE60</accession>
<dbReference type="Pfam" id="PF00535">
    <property type="entry name" value="Glycos_transf_2"/>
    <property type="match status" value="1"/>
</dbReference>
<feature type="non-terminal residue" evidence="3">
    <location>
        <position position="287"/>
    </location>
</feature>
<dbReference type="PANTHER" id="PTHR48090:SF7">
    <property type="entry name" value="RFBJ PROTEIN"/>
    <property type="match status" value="1"/>
</dbReference>
<feature type="domain" description="Glycosyltransferase 2-like" evidence="2">
    <location>
        <begin position="4"/>
        <end position="174"/>
    </location>
</feature>
<organism evidence="3">
    <name type="scientific">marine metagenome</name>
    <dbReference type="NCBI Taxonomy" id="408172"/>
    <lineage>
        <taxon>unclassified sequences</taxon>
        <taxon>metagenomes</taxon>
        <taxon>ecological metagenomes</taxon>
    </lineage>
</organism>
<evidence type="ECO:0000256" key="1">
    <source>
        <dbReference type="SAM" id="Phobius"/>
    </source>
</evidence>